<dbReference type="SUPFAM" id="SSF51679">
    <property type="entry name" value="Bacterial luciferase-like"/>
    <property type="match status" value="1"/>
</dbReference>
<keyword evidence="4" id="KW-1185">Reference proteome</keyword>
<dbReference type="Proteomes" id="UP001596383">
    <property type="component" value="Unassembled WGS sequence"/>
</dbReference>
<reference evidence="3 4" key="1">
    <citation type="journal article" date="2019" name="Int. J. Syst. Evol. Microbiol.">
        <title>The Global Catalogue of Microorganisms (GCM) 10K type strain sequencing project: providing services to taxonomists for standard genome sequencing and annotation.</title>
        <authorList>
            <consortium name="The Broad Institute Genomics Platform"/>
            <consortium name="The Broad Institute Genome Sequencing Center for Infectious Disease"/>
            <person name="Wu L."/>
            <person name="Ma J."/>
        </authorList>
    </citation>
    <scope>NUCLEOTIDE SEQUENCE [LARGE SCALE GENOMIC DNA]</scope>
    <source>
        <strain evidence="3 4">LMG 29247</strain>
    </source>
</reference>
<gene>
    <name evidence="3" type="ORF">ACFQE6_22615</name>
</gene>
<dbReference type="InterPro" id="IPR011251">
    <property type="entry name" value="Luciferase-like_dom"/>
</dbReference>
<dbReference type="InterPro" id="IPR036661">
    <property type="entry name" value="Luciferase-like_sf"/>
</dbReference>
<dbReference type="Gene3D" id="3.20.20.30">
    <property type="entry name" value="Luciferase-like domain"/>
    <property type="match status" value="1"/>
</dbReference>
<organism evidence="3 4">
    <name type="scientific">Natrinema soli</name>
    <dbReference type="NCBI Taxonomy" id="1930624"/>
    <lineage>
        <taxon>Archaea</taxon>
        <taxon>Methanobacteriati</taxon>
        <taxon>Methanobacteriota</taxon>
        <taxon>Stenosarchaea group</taxon>
        <taxon>Halobacteria</taxon>
        <taxon>Halobacteriales</taxon>
        <taxon>Natrialbaceae</taxon>
        <taxon>Natrinema</taxon>
    </lineage>
</organism>
<name>A0ABD5SRL0_9EURY</name>
<dbReference type="InterPro" id="IPR050564">
    <property type="entry name" value="F420-G6PD/mer"/>
</dbReference>
<dbReference type="AlphaFoldDB" id="A0ABD5SRL0"/>
<dbReference type="Pfam" id="PF00296">
    <property type="entry name" value="Bac_luciferase"/>
    <property type="match status" value="1"/>
</dbReference>
<feature type="domain" description="Luciferase-like" evidence="2">
    <location>
        <begin position="20"/>
        <end position="306"/>
    </location>
</feature>
<evidence type="ECO:0000259" key="2">
    <source>
        <dbReference type="Pfam" id="PF00296"/>
    </source>
</evidence>
<evidence type="ECO:0000313" key="3">
    <source>
        <dbReference type="EMBL" id="MFC6767679.1"/>
    </source>
</evidence>
<dbReference type="GO" id="GO:0016491">
    <property type="term" value="F:oxidoreductase activity"/>
    <property type="evidence" value="ECO:0007669"/>
    <property type="project" value="UniProtKB-KW"/>
</dbReference>
<proteinExistence type="predicted"/>
<dbReference type="PANTHER" id="PTHR43244">
    <property type="match status" value="1"/>
</dbReference>
<sequence>MPSYDLALPLPATGDVTTVEQCDLALAAEDAGYDLVMVPETWGREAFTRLGYFAARTETIGLGTGIIPVYSRSPALIAQGAATLDELTDGRAVLGLGLSGPKVIENWHGVDFRPALRRQRETIEIVRRVLSGNEMSYDGQLFDLRHFRLRFEPRRSDVPIYVAAQGETNIELTGGFGDGWMPNRIPVSALPAKREHVDRGARKRDRDPEAVATIPWVTTCVLEDGERARDRCREMIAFYVGAMGAFHYDAVADHGFRDAADRIQDEWEAGEKDAARAAVSDDLLDEIAIAGSPDTVGDRFERYEGIADTLALLPPTTATVEEIRETIDNVGETIA</sequence>
<keyword evidence="1" id="KW-0560">Oxidoreductase</keyword>
<evidence type="ECO:0000256" key="1">
    <source>
        <dbReference type="ARBA" id="ARBA00023002"/>
    </source>
</evidence>
<dbReference type="EMBL" id="JBHSWV010000413">
    <property type="protein sequence ID" value="MFC6767679.1"/>
    <property type="molecule type" value="Genomic_DNA"/>
</dbReference>
<accession>A0ABD5SRL0</accession>
<dbReference type="PANTHER" id="PTHR43244:SF1">
    <property type="entry name" value="5,10-METHYLENETETRAHYDROMETHANOPTERIN REDUCTASE"/>
    <property type="match status" value="1"/>
</dbReference>
<dbReference type="RefSeq" id="WP_273740544.1">
    <property type="nucleotide sequence ID" value="NZ_JAQIVI010000413.1"/>
</dbReference>
<comment type="caution">
    <text evidence="3">The sequence shown here is derived from an EMBL/GenBank/DDBJ whole genome shotgun (WGS) entry which is preliminary data.</text>
</comment>
<protein>
    <submittedName>
        <fullName evidence="3">LLM class flavin-dependent oxidoreductase</fullName>
    </submittedName>
</protein>
<dbReference type="CDD" id="cd01097">
    <property type="entry name" value="Tetrahydromethanopterin_reductase"/>
    <property type="match status" value="1"/>
</dbReference>
<evidence type="ECO:0000313" key="4">
    <source>
        <dbReference type="Proteomes" id="UP001596383"/>
    </source>
</evidence>